<accession>A0A1Q3FZZ6</accession>
<dbReference type="AlphaFoldDB" id="A0A1Q3FZZ6"/>
<reference evidence="1" key="1">
    <citation type="submission" date="2017-01" db="EMBL/GenBank/DDBJ databases">
        <title>A deep insight into the sialotranscriptome of adult male and female Cluex tarsalis mosquitoes.</title>
        <authorList>
            <person name="Ribeiro J.M."/>
            <person name="Moreira F."/>
            <person name="Bernard K.A."/>
            <person name="Calvo E."/>
        </authorList>
    </citation>
    <scope>NUCLEOTIDE SEQUENCE</scope>
    <source>
        <strain evidence="1">Kern County</strain>
        <tissue evidence="1">Salivary glands</tissue>
    </source>
</reference>
<proteinExistence type="predicted"/>
<sequence length="123" mass="14098">MMEILPLSESDRGISRLQKAIDKELFISRCKNRLKGKKKLQKYLPERSSFLYAILGGQSGNLNLRTNVYKDFLGESDRSDELKNKVISSMIPDEVLCSAGDYRPRRFMTAMMFADISGKRLEV</sequence>
<dbReference type="EMBL" id="GFDL01001921">
    <property type="protein sequence ID" value="JAV33124.1"/>
    <property type="molecule type" value="Transcribed_RNA"/>
</dbReference>
<name>A0A1Q3FZZ6_CULTA</name>
<protein>
    <submittedName>
        <fullName evidence="1">Uncharacterized protein</fullName>
    </submittedName>
</protein>
<organism evidence="1">
    <name type="scientific">Culex tarsalis</name>
    <name type="common">Encephalitis mosquito</name>
    <dbReference type="NCBI Taxonomy" id="7177"/>
    <lineage>
        <taxon>Eukaryota</taxon>
        <taxon>Metazoa</taxon>
        <taxon>Ecdysozoa</taxon>
        <taxon>Arthropoda</taxon>
        <taxon>Hexapoda</taxon>
        <taxon>Insecta</taxon>
        <taxon>Pterygota</taxon>
        <taxon>Neoptera</taxon>
        <taxon>Endopterygota</taxon>
        <taxon>Diptera</taxon>
        <taxon>Nematocera</taxon>
        <taxon>Culicoidea</taxon>
        <taxon>Culicidae</taxon>
        <taxon>Culicinae</taxon>
        <taxon>Culicini</taxon>
        <taxon>Culex</taxon>
        <taxon>Culex</taxon>
    </lineage>
</organism>
<evidence type="ECO:0000313" key="1">
    <source>
        <dbReference type="EMBL" id="JAV33124.1"/>
    </source>
</evidence>